<evidence type="ECO:0000256" key="2">
    <source>
        <dbReference type="ARBA" id="ARBA00022525"/>
    </source>
</evidence>
<evidence type="ECO:0000256" key="1">
    <source>
        <dbReference type="ARBA" id="ARBA00022512"/>
    </source>
</evidence>
<keyword evidence="2" id="KW-0964">Secreted</keyword>
<feature type="region of interest" description="Disordered" evidence="5">
    <location>
        <begin position="1"/>
        <end position="48"/>
    </location>
</feature>
<keyword evidence="6" id="KW-0812">Transmembrane</keyword>
<feature type="domain" description="Gram-positive cocci surface proteins LPxTG" evidence="7">
    <location>
        <begin position="47"/>
        <end position="75"/>
    </location>
</feature>
<proteinExistence type="predicted"/>
<sequence length="81" mass="8163">MSDAPASAAQTNGTPVAGSKSGNDGKSNGAGKPDSTSKSDSQASGWLPQTGEQIQKWLVATGAMLLAVVGGIAVWLRKRHA</sequence>
<evidence type="ECO:0000256" key="4">
    <source>
        <dbReference type="ARBA" id="ARBA00023088"/>
    </source>
</evidence>
<protein>
    <submittedName>
        <fullName evidence="8">LPXTG cell wall anchor domain-containing protein</fullName>
    </submittedName>
</protein>
<evidence type="ECO:0000259" key="7">
    <source>
        <dbReference type="Pfam" id="PF00746"/>
    </source>
</evidence>
<keyword evidence="9" id="KW-1185">Reference proteome</keyword>
<accession>A0ABV6K472</accession>
<dbReference type="Pfam" id="PF00746">
    <property type="entry name" value="Gram_pos_anchor"/>
    <property type="match status" value="1"/>
</dbReference>
<organism evidence="8 9">
    <name type="scientific">Lactiplantibacillus plajomi</name>
    <dbReference type="NCBI Taxonomy" id="1457217"/>
    <lineage>
        <taxon>Bacteria</taxon>
        <taxon>Bacillati</taxon>
        <taxon>Bacillota</taxon>
        <taxon>Bacilli</taxon>
        <taxon>Lactobacillales</taxon>
        <taxon>Lactobacillaceae</taxon>
        <taxon>Lactiplantibacillus</taxon>
    </lineage>
</organism>
<gene>
    <name evidence="8" type="ORF">ACFFGS_08735</name>
</gene>
<evidence type="ECO:0000313" key="9">
    <source>
        <dbReference type="Proteomes" id="UP001589855"/>
    </source>
</evidence>
<keyword evidence="3" id="KW-0732">Signal</keyword>
<dbReference type="NCBIfam" id="TIGR01167">
    <property type="entry name" value="LPXTG_anchor"/>
    <property type="match status" value="1"/>
</dbReference>
<name>A0ABV6K472_9LACO</name>
<dbReference type="Proteomes" id="UP001589855">
    <property type="component" value="Unassembled WGS sequence"/>
</dbReference>
<feature type="compositionally biased region" description="Polar residues" evidence="5">
    <location>
        <begin position="34"/>
        <end position="44"/>
    </location>
</feature>
<dbReference type="EMBL" id="JBHLUK010000068">
    <property type="protein sequence ID" value="MFC0424201.1"/>
    <property type="molecule type" value="Genomic_DNA"/>
</dbReference>
<evidence type="ECO:0000256" key="5">
    <source>
        <dbReference type="SAM" id="MobiDB-lite"/>
    </source>
</evidence>
<dbReference type="InterPro" id="IPR019931">
    <property type="entry name" value="LPXTG_anchor"/>
</dbReference>
<comment type="caution">
    <text evidence="8">The sequence shown here is derived from an EMBL/GenBank/DDBJ whole genome shotgun (WGS) entry which is preliminary data.</text>
</comment>
<feature type="transmembrane region" description="Helical" evidence="6">
    <location>
        <begin position="57"/>
        <end position="76"/>
    </location>
</feature>
<evidence type="ECO:0000313" key="8">
    <source>
        <dbReference type="EMBL" id="MFC0424201.1"/>
    </source>
</evidence>
<keyword evidence="1" id="KW-0134">Cell wall</keyword>
<feature type="compositionally biased region" description="Low complexity" evidence="5">
    <location>
        <begin position="17"/>
        <end position="32"/>
    </location>
</feature>
<dbReference type="RefSeq" id="WP_225425639.1">
    <property type="nucleotide sequence ID" value="NZ_BAABRM010000014.1"/>
</dbReference>
<evidence type="ECO:0000256" key="6">
    <source>
        <dbReference type="SAM" id="Phobius"/>
    </source>
</evidence>
<reference evidence="8 9" key="1">
    <citation type="submission" date="2024-09" db="EMBL/GenBank/DDBJ databases">
        <authorList>
            <person name="Sun Q."/>
            <person name="Mori K."/>
        </authorList>
    </citation>
    <scope>NUCLEOTIDE SEQUENCE [LARGE SCALE GENOMIC DNA]</scope>
    <source>
        <strain evidence="8 9">TBRC 4575</strain>
    </source>
</reference>
<keyword evidence="4" id="KW-0572">Peptidoglycan-anchor</keyword>
<evidence type="ECO:0000256" key="3">
    <source>
        <dbReference type="ARBA" id="ARBA00022729"/>
    </source>
</evidence>
<keyword evidence="6" id="KW-1133">Transmembrane helix</keyword>
<keyword evidence="6" id="KW-0472">Membrane</keyword>